<dbReference type="AlphaFoldDB" id="A0A8J3VMW1"/>
<dbReference type="Gene3D" id="3.10.180.10">
    <property type="entry name" value="2,3-Dihydroxybiphenyl 1,2-Dioxygenase, domain 1"/>
    <property type="match status" value="1"/>
</dbReference>
<gene>
    <name evidence="2" type="ORF">Rhe02_98530</name>
</gene>
<proteinExistence type="predicted"/>
<sequence>MTGFPGGQINHINPILNVSSLRDSIDFYTRVVGLELYHTFGEPADFAIVGRDGQQIYLAERAQGQPGTWLAVFVSDPAAMREYLAANGAHLVDAEQSDMGEYRVQDPDGHVLRLFG</sequence>
<organism evidence="2 3">
    <name type="scientific">Rhizocola hellebori</name>
    <dbReference type="NCBI Taxonomy" id="1392758"/>
    <lineage>
        <taxon>Bacteria</taxon>
        <taxon>Bacillati</taxon>
        <taxon>Actinomycetota</taxon>
        <taxon>Actinomycetes</taxon>
        <taxon>Micromonosporales</taxon>
        <taxon>Micromonosporaceae</taxon>
        <taxon>Rhizocola</taxon>
    </lineage>
</organism>
<dbReference type="InterPro" id="IPR029068">
    <property type="entry name" value="Glyas_Bleomycin-R_OHBP_Dase"/>
</dbReference>
<evidence type="ECO:0000313" key="3">
    <source>
        <dbReference type="Proteomes" id="UP000612899"/>
    </source>
</evidence>
<dbReference type="EMBL" id="BONY01000169">
    <property type="protein sequence ID" value="GIH11786.1"/>
    <property type="molecule type" value="Genomic_DNA"/>
</dbReference>
<dbReference type="RefSeq" id="WP_203915508.1">
    <property type="nucleotide sequence ID" value="NZ_BONY01000169.1"/>
</dbReference>
<evidence type="ECO:0000313" key="2">
    <source>
        <dbReference type="EMBL" id="GIH11786.1"/>
    </source>
</evidence>
<comment type="caution">
    <text evidence="2">The sequence shown here is derived from an EMBL/GenBank/DDBJ whole genome shotgun (WGS) entry which is preliminary data.</text>
</comment>
<dbReference type="Proteomes" id="UP000612899">
    <property type="component" value="Unassembled WGS sequence"/>
</dbReference>
<name>A0A8J3VMW1_9ACTN</name>
<dbReference type="InterPro" id="IPR037523">
    <property type="entry name" value="VOC_core"/>
</dbReference>
<evidence type="ECO:0000259" key="1">
    <source>
        <dbReference type="PROSITE" id="PS51819"/>
    </source>
</evidence>
<keyword evidence="3" id="KW-1185">Reference proteome</keyword>
<feature type="domain" description="VOC" evidence="1">
    <location>
        <begin position="8"/>
        <end position="116"/>
    </location>
</feature>
<dbReference type="Pfam" id="PF00903">
    <property type="entry name" value="Glyoxalase"/>
    <property type="match status" value="1"/>
</dbReference>
<dbReference type="SUPFAM" id="SSF54593">
    <property type="entry name" value="Glyoxalase/Bleomycin resistance protein/Dihydroxybiphenyl dioxygenase"/>
    <property type="match status" value="1"/>
</dbReference>
<dbReference type="PROSITE" id="PS51819">
    <property type="entry name" value="VOC"/>
    <property type="match status" value="1"/>
</dbReference>
<protein>
    <recommendedName>
        <fullName evidence="1">VOC domain-containing protein</fullName>
    </recommendedName>
</protein>
<reference evidence="2" key="1">
    <citation type="submission" date="2021-01" db="EMBL/GenBank/DDBJ databases">
        <title>Whole genome shotgun sequence of Rhizocola hellebori NBRC 109834.</title>
        <authorList>
            <person name="Komaki H."/>
            <person name="Tamura T."/>
        </authorList>
    </citation>
    <scope>NUCLEOTIDE SEQUENCE</scope>
    <source>
        <strain evidence="2">NBRC 109834</strain>
    </source>
</reference>
<accession>A0A8J3VMW1</accession>
<dbReference type="InterPro" id="IPR004360">
    <property type="entry name" value="Glyas_Fos-R_dOase_dom"/>
</dbReference>